<accession>A0A212LIZ6</accession>
<gene>
    <name evidence="2" type="ORF">KL86PLE_41326</name>
</gene>
<name>A0A212LIZ6_9HYPH</name>
<dbReference type="AlphaFoldDB" id="A0A212LIZ6"/>
<evidence type="ECO:0000313" key="2">
    <source>
        <dbReference type="EMBL" id="SCM77521.1"/>
    </source>
</evidence>
<proteinExistence type="predicted"/>
<organism evidence="2">
    <name type="scientific">uncultured Pleomorphomonas sp</name>
    <dbReference type="NCBI Taxonomy" id="442121"/>
    <lineage>
        <taxon>Bacteria</taxon>
        <taxon>Pseudomonadati</taxon>
        <taxon>Pseudomonadota</taxon>
        <taxon>Alphaproteobacteria</taxon>
        <taxon>Hyphomicrobiales</taxon>
        <taxon>Pleomorphomonadaceae</taxon>
        <taxon>Pleomorphomonas</taxon>
        <taxon>environmental samples</taxon>
    </lineage>
</organism>
<protein>
    <submittedName>
        <fullName evidence="2">Uncharacterized protein</fullName>
    </submittedName>
</protein>
<feature type="region of interest" description="Disordered" evidence="1">
    <location>
        <begin position="192"/>
        <end position="219"/>
    </location>
</feature>
<feature type="compositionally biased region" description="Basic and acidic residues" evidence="1">
    <location>
        <begin position="208"/>
        <end position="219"/>
    </location>
</feature>
<sequence length="246" mass="25650">MLQDDVVGVHRMEGEAQLLHAVEAVARLHGRRDEDAVAAAADVVVLDEQARRVPDVDARAHLGAVEIGAADDGVAADGGVDGALHVDADQVHDDAVALDAGAAGALGERDAAVELVEPAAGAGNVKPLQRHVVGVNGNDGALAIAGDPAVAIADQRQRPVDDDGAVVAGIAEPEDIPRRGGFDGLAERVRRVADSDLGGTGGTGTTKKHSDKETERARHDLSQTALGFTIMRPRISMWRAWQNHWQ</sequence>
<reference evidence="2" key="1">
    <citation type="submission" date="2016-08" db="EMBL/GenBank/DDBJ databases">
        <authorList>
            <person name="Seilhamer J.J."/>
        </authorList>
    </citation>
    <scope>NUCLEOTIDE SEQUENCE</scope>
    <source>
        <strain evidence="2">86</strain>
    </source>
</reference>
<evidence type="ECO:0000256" key="1">
    <source>
        <dbReference type="SAM" id="MobiDB-lite"/>
    </source>
</evidence>
<dbReference type="EMBL" id="FMJD01000008">
    <property type="protein sequence ID" value="SCM77521.1"/>
    <property type="molecule type" value="Genomic_DNA"/>
</dbReference>